<feature type="coiled-coil region" evidence="1">
    <location>
        <begin position="353"/>
        <end position="408"/>
    </location>
</feature>
<keyword evidence="1" id="KW-0175">Coiled coil</keyword>
<evidence type="ECO:0000313" key="4">
    <source>
        <dbReference type="Proteomes" id="UP001188597"/>
    </source>
</evidence>
<keyword evidence="4" id="KW-1185">Reference proteome</keyword>
<feature type="region of interest" description="Disordered" evidence="2">
    <location>
        <begin position="1"/>
        <end position="53"/>
    </location>
</feature>
<feature type="region of interest" description="Disordered" evidence="2">
    <location>
        <begin position="510"/>
        <end position="577"/>
    </location>
</feature>
<feature type="compositionally biased region" description="Basic and acidic residues" evidence="2">
    <location>
        <begin position="512"/>
        <end position="527"/>
    </location>
</feature>
<sequence>MSITSTTRKPMWHPTPPPPPTPKILNLPRRTRRKQPKSRRVRPPIVSSANDRGKLESLFDQERVFTKEIPVVLLNSSERRERVEEEAEEEEESGGFVEEKWRFQAEILRAECNFLRMERELALKKLERNRIQIERTLQSAVETLVSGRERIYEGKNVSVVLQEEIGDLAEKLEELQRSSRVGDSEVRNCSNFDKKASLLQRRFEKLGGLSEGKCMKEVQGMAEASFSIKKDCEIDKESLVSGCRSDKSTDVGRLRKKLEGLPKGMLDRMEEEYGSMLSTTTNSSVTSSASTSKRIEFPDSASFSTRRPHQALLKESTPHEENLCSGRCKAVVRRIVAQVRADTEQWSQMQEMLGQVRKEMEELQASRDLWKDRALDSENKIQSLQSSVQEWREKALTFETKANELQTETPTIRGELEKLKIEEKREVMTTQEFTPISLSKQIEMEKCMLNCRAKEYRSTADRRTKQEIFKEKLRTVEIGESMPTRDLPLISLGKHIAKEKHGLLCRLKKDRHTNDKGSKKENSCDGRRRAHTCSSGHVVSTRSPFRDIGNSSPLVRQSGGAVFPLHSPEPLRVEESF</sequence>
<evidence type="ECO:0000256" key="1">
    <source>
        <dbReference type="SAM" id="Coils"/>
    </source>
</evidence>
<comment type="caution">
    <text evidence="3">The sequence shown here is derived from an EMBL/GenBank/DDBJ whole genome shotgun (WGS) entry which is preliminary data.</text>
</comment>
<proteinExistence type="predicted"/>
<organism evidence="3 4">
    <name type="scientific">Escallonia herrerae</name>
    <dbReference type="NCBI Taxonomy" id="1293975"/>
    <lineage>
        <taxon>Eukaryota</taxon>
        <taxon>Viridiplantae</taxon>
        <taxon>Streptophyta</taxon>
        <taxon>Embryophyta</taxon>
        <taxon>Tracheophyta</taxon>
        <taxon>Spermatophyta</taxon>
        <taxon>Magnoliopsida</taxon>
        <taxon>eudicotyledons</taxon>
        <taxon>Gunneridae</taxon>
        <taxon>Pentapetalae</taxon>
        <taxon>asterids</taxon>
        <taxon>campanulids</taxon>
        <taxon>Escalloniales</taxon>
        <taxon>Escalloniaceae</taxon>
        <taxon>Escallonia</taxon>
    </lineage>
</organism>
<dbReference type="PANTHER" id="PTHR35468">
    <property type="entry name" value="MYOSIN-LIKE PROTEIN"/>
    <property type="match status" value="1"/>
</dbReference>
<dbReference type="AlphaFoldDB" id="A0AA88WXH1"/>
<feature type="compositionally biased region" description="Low complexity" evidence="2">
    <location>
        <begin position="278"/>
        <end position="292"/>
    </location>
</feature>
<reference evidence="3" key="1">
    <citation type="submission" date="2022-12" db="EMBL/GenBank/DDBJ databases">
        <title>Draft genome assemblies for two species of Escallonia (Escalloniales).</title>
        <authorList>
            <person name="Chanderbali A."/>
            <person name="Dervinis C."/>
            <person name="Anghel I."/>
            <person name="Soltis D."/>
            <person name="Soltis P."/>
            <person name="Zapata F."/>
        </authorList>
    </citation>
    <scope>NUCLEOTIDE SEQUENCE</scope>
    <source>
        <strain evidence="3">UCBG64.0493</strain>
        <tissue evidence="3">Leaf</tissue>
    </source>
</reference>
<dbReference type="PANTHER" id="PTHR35468:SF1">
    <property type="entry name" value="MYOSIN-LIKE PROTEIN"/>
    <property type="match status" value="1"/>
</dbReference>
<feature type="compositionally biased region" description="Polar residues" evidence="2">
    <location>
        <begin position="532"/>
        <end position="555"/>
    </location>
</feature>
<dbReference type="EMBL" id="JAVXUP010000181">
    <property type="protein sequence ID" value="KAK3035184.1"/>
    <property type="molecule type" value="Genomic_DNA"/>
</dbReference>
<feature type="compositionally biased region" description="Pro residues" evidence="2">
    <location>
        <begin position="13"/>
        <end position="22"/>
    </location>
</feature>
<feature type="coiled-coil region" evidence="1">
    <location>
        <begin position="73"/>
        <end position="178"/>
    </location>
</feature>
<protein>
    <submittedName>
        <fullName evidence="3">Uncharacterized protein</fullName>
    </submittedName>
</protein>
<evidence type="ECO:0000256" key="2">
    <source>
        <dbReference type="SAM" id="MobiDB-lite"/>
    </source>
</evidence>
<dbReference type="Proteomes" id="UP001188597">
    <property type="component" value="Unassembled WGS sequence"/>
</dbReference>
<feature type="region of interest" description="Disordered" evidence="2">
    <location>
        <begin position="278"/>
        <end position="307"/>
    </location>
</feature>
<evidence type="ECO:0000313" key="3">
    <source>
        <dbReference type="EMBL" id="KAK3035184.1"/>
    </source>
</evidence>
<name>A0AA88WXH1_9ASTE</name>
<accession>A0AA88WXH1</accession>
<gene>
    <name evidence="3" type="ORF">RJ639_034572</name>
</gene>
<feature type="compositionally biased region" description="Basic residues" evidence="2">
    <location>
        <begin position="29"/>
        <end position="42"/>
    </location>
</feature>